<dbReference type="InterPro" id="IPR003806">
    <property type="entry name" value="ATP-grasp_PylC-type"/>
</dbReference>
<sequence>MQGSGLLKPIYGQGGVGITRASQAQQFGSDRYWQAYQPGVCRTALFIADGKQARVLGYNTQWCQSTSKHEFLFSGIINSGGDLSVKQQQLINRWLAQLTPIFGLTGLNSLDFIQQDDDLFVLEINPRVSASVQLYDERLLLEHLHGRIASGSCYKQSGYSAYQLLYASQDLVIPTSFTWPVACADIPKPGVKCCQGQPICSMIAHANTPEQVVNRLQQLSVDLISLLV</sequence>
<dbReference type="EMBL" id="LAJX01000090">
    <property type="protein sequence ID" value="KJV06742.1"/>
    <property type="molecule type" value="Genomic_DNA"/>
</dbReference>
<comment type="caution">
    <text evidence="2">The sequence shown here is derived from an EMBL/GenBank/DDBJ whole genome shotgun (WGS) entry which is preliminary data.</text>
</comment>
<dbReference type="PROSITE" id="PS00867">
    <property type="entry name" value="CPSASE_2"/>
    <property type="match status" value="1"/>
</dbReference>
<dbReference type="Proteomes" id="UP000033684">
    <property type="component" value="Unassembled WGS sequence"/>
</dbReference>
<evidence type="ECO:0000259" key="1">
    <source>
        <dbReference type="PROSITE" id="PS00867"/>
    </source>
</evidence>
<name>A0A0F3IJ91_9GAMM</name>
<protein>
    <recommendedName>
        <fullName evidence="1">Carbamoyl phosphate synthase ATP-binding domain-containing protein</fullName>
    </recommendedName>
</protein>
<accession>A0A0F3IJ91</accession>
<evidence type="ECO:0000313" key="3">
    <source>
        <dbReference type="Proteomes" id="UP000033684"/>
    </source>
</evidence>
<reference evidence="2 3" key="2">
    <citation type="journal article" date="2016" name="Microb. Ecol.">
        <title>Genome Characteristics of a Novel Type I Methanotroph (Sn10-6) Isolated from a Flooded Indian Rice Field.</title>
        <authorList>
            <person name="Rahalkar M.C."/>
            <person name="Pandit P.S."/>
            <person name="Dhakephalkar P.K."/>
            <person name="Pore S."/>
            <person name="Arora P."/>
            <person name="Kapse N."/>
        </authorList>
    </citation>
    <scope>NUCLEOTIDE SEQUENCE [LARGE SCALE GENOMIC DNA]</scope>
    <source>
        <strain evidence="2 3">Sn10-6</strain>
    </source>
</reference>
<dbReference type="SUPFAM" id="SSF56059">
    <property type="entry name" value="Glutathione synthetase ATP-binding domain-like"/>
    <property type="match status" value="1"/>
</dbReference>
<dbReference type="Gene3D" id="3.30.470.20">
    <property type="entry name" value="ATP-grasp fold, B domain"/>
    <property type="match status" value="1"/>
</dbReference>
<dbReference type="InterPro" id="IPR005479">
    <property type="entry name" value="CPAse_ATP-bd"/>
</dbReference>
<feature type="domain" description="Carbamoyl phosphate synthase ATP-binding" evidence="1">
    <location>
        <begin position="121"/>
        <end position="128"/>
    </location>
</feature>
<reference evidence="3" key="1">
    <citation type="submission" date="2015-03" db="EMBL/GenBank/DDBJ databases">
        <title>Draft genome sequence of a novel methanotroph (Sn10-6) isolated from flooded ricefield rhizosphere in India.</title>
        <authorList>
            <person name="Pandit P.S."/>
            <person name="Pore S.D."/>
            <person name="Arora P."/>
            <person name="Kapse N.G."/>
            <person name="Dhakephalkar P.K."/>
            <person name="Rahalkar M.C."/>
        </authorList>
    </citation>
    <scope>NUCLEOTIDE SEQUENCE [LARGE SCALE GENOMIC DNA]</scope>
    <source>
        <strain evidence="3">Sn10-6</strain>
    </source>
</reference>
<dbReference type="GO" id="GO:0046872">
    <property type="term" value="F:metal ion binding"/>
    <property type="evidence" value="ECO:0007669"/>
    <property type="project" value="InterPro"/>
</dbReference>
<evidence type="ECO:0000313" key="2">
    <source>
        <dbReference type="EMBL" id="KJV06742.1"/>
    </source>
</evidence>
<proteinExistence type="predicted"/>
<keyword evidence="3" id="KW-1185">Reference proteome</keyword>
<dbReference type="Pfam" id="PF02655">
    <property type="entry name" value="ATP-grasp_3"/>
    <property type="match status" value="1"/>
</dbReference>
<organism evidence="2 3">
    <name type="scientific">Methylocucumis oryzae</name>
    <dbReference type="NCBI Taxonomy" id="1632867"/>
    <lineage>
        <taxon>Bacteria</taxon>
        <taxon>Pseudomonadati</taxon>
        <taxon>Pseudomonadota</taxon>
        <taxon>Gammaproteobacteria</taxon>
        <taxon>Methylococcales</taxon>
        <taxon>Methylococcaceae</taxon>
        <taxon>Methylocucumis</taxon>
    </lineage>
</organism>
<dbReference type="GO" id="GO:0005524">
    <property type="term" value="F:ATP binding"/>
    <property type="evidence" value="ECO:0007669"/>
    <property type="project" value="InterPro"/>
</dbReference>
<dbReference type="AlphaFoldDB" id="A0A0F3IJ91"/>
<gene>
    <name evidence="2" type="ORF">VZ94_09295</name>
</gene>